<proteinExistence type="predicted"/>
<accession>A0ABP9P0L9</accession>
<evidence type="ECO:0000313" key="3">
    <source>
        <dbReference type="Proteomes" id="UP001499852"/>
    </source>
</evidence>
<dbReference type="EMBL" id="BAABIA010000001">
    <property type="protein sequence ID" value="GAA5134273.1"/>
    <property type="molecule type" value="Genomic_DNA"/>
</dbReference>
<dbReference type="Proteomes" id="UP001499852">
    <property type="component" value="Unassembled WGS sequence"/>
</dbReference>
<name>A0ABP9P0L9_9BACT</name>
<evidence type="ECO:0000313" key="2">
    <source>
        <dbReference type="EMBL" id="GAA5134273.1"/>
    </source>
</evidence>
<feature type="region of interest" description="Disordered" evidence="1">
    <location>
        <begin position="1"/>
        <end position="35"/>
    </location>
</feature>
<protein>
    <submittedName>
        <fullName evidence="2">Uncharacterized protein</fullName>
    </submittedName>
</protein>
<organism evidence="2 3">
    <name type="scientific">Prosthecobacter algae</name>
    <dbReference type="NCBI Taxonomy" id="1144682"/>
    <lineage>
        <taxon>Bacteria</taxon>
        <taxon>Pseudomonadati</taxon>
        <taxon>Verrucomicrobiota</taxon>
        <taxon>Verrucomicrobiia</taxon>
        <taxon>Verrucomicrobiales</taxon>
        <taxon>Verrucomicrobiaceae</taxon>
        <taxon>Prosthecobacter</taxon>
    </lineage>
</organism>
<comment type="caution">
    <text evidence="2">The sequence shown here is derived from an EMBL/GenBank/DDBJ whole genome shotgun (WGS) entry which is preliminary data.</text>
</comment>
<sequence>MKMGVPRWQNRWFPVAPPPPPPATFQAPSGSKAGIDQQQYDPQAMLPQGTWQTHACLKPQALLPEGVRRVAGGGDCGAVRNHRIERPNAPISEASWKDAGKVIAVDDLSS</sequence>
<reference evidence="3" key="1">
    <citation type="journal article" date="2019" name="Int. J. Syst. Evol. Microbiol.">
        <title>The Global Catalogue of Microorganisms (GCM) 10K type strain sequencing project: providing services to taxonomists for standard genome sequencing and annotation.</title>
        <authorList>
            <consortium name="The Broad Institute Genomics Platform"/>
            <consortium name="The Broad Institute Genome Sequencing Center for Infectious Disease"/>
            <person name="Wu L."/>
            <person name="Ma J."/>
        </authorList>
    </citation>
    <scope>NUCLEOTIDE SEQUENCE [LARGE SCALE GENOMIC DNA]</scope>
    <source>
        <strain evidence="3">JCM 18053</strain>
    </source>
</reference>
<evidence type="ECO:0000256" key="1">
    <source>
        <dbReference type="SAM" id="MobiDB-lite"/>
    </source>
</evidence>
<keyword evidence="3" id="KW-1185">Reference proteome</keyword>
<gene>
    <name evidence="2" type="ORF">GCM10023213_05680</name>
</gene>